<dbReference type="Proteomes" id="UP000187172">
    <property type="component" value="Unassembled WGS sequence"/>
</dbReference>
<organism evidence="11 12">
    <name type="scientific">Paenibacillus rhizosphaerae</name>
    <dbReference type="NCBI Taxonomy" id="297318"/>
    <lineage>
        <taxon>Bacteria</taxon>
        <taxon>Bacillati</taxon>
        <taxon>Bacillota</taxon>
        <taxon>Bacilli</taxon>
        <taxon>Bacillales</taxon>
        <taxon>Paenibacillaceae</taxon>
        <taxon>Paenibacillus</taxon>
    </lineage>
</organism>
<dbReference type="PANTHER" id="PTHR23402:SF1">
    <property type="entry name" value="PYROGLUTAMYL-PEPTIDASE I"/>
    <property type="match status" value="1"/>
</dbReference>
<dbReference type="GO" id="GO:0005829">
    <property type="term" value="C:cytosol"/>
    <property type="evidence" value="ECO:0007669"/>
    <property type="project" value="InterPro"/>
</dbReference>
<evidence type="ECO:0000256" key="9">
    <source>
        <dbReference type="PROSITE-ProRule" id="PRU10076"/>
    </source>
</evidence>
<evidence type="ECO:0000256" key="2">
    <source>
        <dbReference type="ARBA" id="ARBA00002280"/>
    </source>
</evidence>
<name>A0A1R1ELI0_9BACL</name>
<evidence type="ECO:0000256" key="8">
    <source>
        <dbReference type="ARBA" id="ARBA00022807"/>
    </source>
</evidence>
<evidence type="ECO:0000313" key="11">
    <source>
        <dbReference type="EMBL" id="OMF52660.1"/>
    </source>
</evidence>
<dbReference type="EC" id="3.4.19.3" evidence="9"/>
<dbReference type="InterPro" id="IPR016125">
    <property type="entry name" value="Peptidase_C15-like"/>
</dbReference>
<dbReference type="InterPro" id="IPR036440">
    <property type="entry name" value="Peptidase_C15-like_sf"/>
</dbReference>
<evidence type="ECO:0000256" key="10">
    <source>
        <dbReference type="PROSITE-ProRule" id="PRU10077"/>
    </source>
</evidence>
<protein>
    <recommendedName>
        <fullName evidence="9">Pyroglutamyl-peptidase I</fullName>
        <ecNumber evidence="9">3.4.19.3</ecNumber>
    </recommendedName>
</protein>
<dbReference type="GO" id="GO:0006508">
    <property type="term" value="P:proteolysis"/>
    <property type="evidence" value="ECO:0007669"/>
    <property type="project" value="UniProtKB-KW"/>
</dbReference>
<keyword evidence="5" id="KW-0963">Cytoplasm</keyword>
<dbReference type="GO" id="GO:0016920">
    <property type="term" value="F:pyroglutamyl-peptidase activity"/>
    <property type="evidence" value="ECO:0007669"/>
    <property type="project" value="UniProtKB-EC"/>
</dbReference>
<dbReference type="PIRSF" id="PIRSF015592">
    <property type="entry name" value="Prld-crbxl_pptds"/>
    <property type="match status" value="1"/>
</dbReference>
<keyword evidence="7" id="KW-0378">Hydrolase</keyword>
<reference evidence="11 12" key="1">
    <citation type="submission" date="2016-11" db="EMBL/GenBank/DDBJ databases">
        <title>Paenibacillus species isolates.</title>
        <authorList>
            <person name="Beno S.M."/>
        </authorList>
    </citation>
    <scope>NUCLEOTIDE SEQUENCE [LARGE SCALE GENOMIC DNA]</scope>
    <source>
        <strain evidence="11 12">FSL R5-0378</strain>
    </source>
</reference>
<comment type="catalytic activity">
    <reaction evidence="1 9">
        <text>Release of an N-terminal pyroglutamyl group from a polypeptide, the second amino acid generally not being Pro.</text>
        <dbReference type="EC" id="3.4.19.3"/>
    </reaction>
</comment>
<dbReference type="PANTHER" id="PTHR23402">
    <property type="entry name" value="PROTEASE FAMILY C15 PYROGLUTAMYL-PEPTIDASE I-RELATED"/>
    <property type="match status" value="1"/>
</dbReference>
<keyword evidence="8" id="KW-0788">Thiol protease</keyword>
<keyword evidence="6" id="KW-0645">Protease</keyword>
<feature type="active site" evidence="10">
    <location>
        <position position="146"/>
    </location>
</feature>
<dbReference type="STRING" id="297318.BK138_21530"/>
<evidence type="ECO:0000256" key="3">
    <source>
        <dbReference type="ARBA" id="ARBA00004496"/>
    </source>
</evidence>
<gene>
    <name evidence="11" type="ORF">BK138_21530</name>
</gene>
<accession>A0A1R1ELI0</accession>
<evidence type="ECO:0000256" key="4">
    <source>
        <dbReference type="ARBA" id="ARBA00006641"/>
    </source>
</evidence>
<dbReference type="Gene3D" id="3.40.630.20">
    <property type="entry name" value="Peptidase C15, pyroglutamyl peptidase I-like"/>
    <property type="match status" value="1"/>
</dbReference>
<dbReference type="PRINTS" id="PR00706">
    <property type="entry name" value="PYROGLUPTASE"/>
</dbReference>
<evidence type="ECO:0000313" key="12">
    <source>
        <dbReference type="Proteomes" id="UP000187172"/>
    </source>
</evidence>
<evidence type="ECO:0000256" key="5">
    <source>
        <dbReference type="ARBA" id="ARBA00022490"/>
    </source>
</evidence>
<dbReference type="InterPro" id="IPR000816">
    <property type="entry name" value="Peptidase_C15"/>
</dbReference>
<evidence type="ECO:0000256" key="6">
    <source>
        <dbReference type="ARBA" id="ARBA00022670"/>
    </source>
</evidence>
<dbReference type="SUPFAM" id="SSF53182">
    <property type="entry name" value="Pyrrolidone carboxyl peptidase (pyroglutamate aminopeptidase)"/>
    <property type="match status" value="1"/>
</dbReference>
<dbReference type="NCBIfam" id="NF009676">
    <property type="entry name" value="PRK13197.1"/>
    <property type="match status" value="1"/>
</dbReference>
<dbReference type="PROSITE" id="PS01334">
    <property type="entry name" value="PYRASE_CYS"/>
    <property type="match status" value="1"/>
</dbReference>
<dbReference type="AlphaFoldDB" id="A0A1R1ELI0"/>
<dbReference type="InterPro" id="IPR033693">
    <property type="entry name" value="PGPEP1_Glu_AS"/>
</dbReference>
<dbReference type="EMBL" id="MRTP01000006">
    <property type="protein sequence ID" value="OMF52660.1"/>
    <property type="molecule type" value="Genomic_DNA"/>
</dbReference>
<dbReference type="PROSITE" id="PS01333">
    <property type="entry name" value="PYRASE_GLU"/>
    <property type="match status" value="1"/>
</dbReference>
<dbReference type="Pfam" id="PF01470">
    <property type="entry name" value="Peptidase_C15"/>
    <property type="match status" value="1"/>
</dbReference>
<feature type="active site" evidence="9">
    <location>
        <position position="79"/>
    </location>
</feature>
<comment type="caution">
    <text evidence="11">The sequence shown here is derived from an EMBL/GenBank/DDBJ whole genome shotgun (WGS) entry which is preliminary data.</text>
</comment>
<comment type="similarity">
    <text evidence="4">Belongs to the peptidase C15 family.</text>
</comment>
<comment type="function">
    <text evidence="2">Removes 5-oxoproline from various penultimate amino acid residues except L-proline.</text>
</comment>
<dbReference type="CDD" id="cd00501">
    <property type="entry name" value="Peptidase_C15"/>
    <property type="match status" value="1"/>
</dbReference>
<dbReference type="RefSeq" id="WP_076172833.1">
    <property type="nucleotide sequence ID" value="NZ_MRTP01000006.1"/>
</dbReference>
<evidence type="ECO:0000256" key="7">
    <source>
        <dbReference type="ARBA" id="ARBA00022801"/>
    </source>
</evidence>
<evidence type="ECO:0000256" key="1">
    <source>
        <dbReference type="ARBA" id="ARBA00001770"/>
    </source>
</evidence>
<comment type="subcellular location">
    <subcellularLocation>
        <location evidence="3">Cytoplasm</location>
    </subcellularLocation>
</comment>
<sequence length="215" mass="23459">MKILVSGFEPFGGNAVNPTEQLVRDIREETFAEAEIRTVLLPVHYDECAERLLEVVRDYQPDAVICCGLAAGRTAVTPERIAVNVKDVAPEAAYADNKGERPQDLPINPAGPDGLFSRLPIREAVNRLKAEGIPAAVSESAGTFICNNTMYAVLDYIREQKLPTLAGFVHFPASTEMALQKPGLPSLPQEMMLQALRVIIHATIDAAKQQRQPAV</sequence>
<dbReference type="InterPro" id="IPR033694">
    <property type="entry name" value="PGPEP1_Cys_AS"/>
</dbReference>
<proteinExistence type="inferred from homology"/>
<keyword evidence="12" id="KW-1185">Reference proteome</keyword>